<feature type="coiled-coil region" evidence="1">
    <location>
        <begin position="206"/>
        <end position="243"/>
    </location>
</feature>
<dbReference type="RefSeq" id="WP_196275225.1">
    <property type="nucleotide sequence ID" value="NZ_JADQDC010000004.1"/>
</dbReference>
<evidence type="ECO:0000256" key="1">
    <source>
        <dbReference type="SAM" id="Coils"/>
    </source>
</evidence>
<dbReference type="Proteomes" id="UP000600799">
    <property type="component" value="Unassembled WGS sequence"/>
</dbReference>
<accession>A0ABS0HFT7</accession>
<feature type="region of interest" description="Disordered" evidence="2">
    <location>
        <begin position="299"/>
        <end position="339"/>
    </location>
</feature>
<evidence type="ECO:0000313" key="3">
    <source>
        <dbReference type="EMBL" id="MBF9150890.1"/>
    </source>
</evidence>
<proteinExistence type="predicted"/>
<gene>
    <name evidence="3" type="ORF">I2488_07730</name>
</gene>
<keyword evidence="4" id="KW-1185">Reference proteome</keyword>
<reference evidence="3 4" key="1">
    <citation type="submission" date="2020-11" db="EMBL/GenBank/DDBJ databases">
        <title>The genome sequence of Novosphingobium sp. 1Y9A.</title>
        <authorList>
            <person name="Liu Y."/>
        </authorList>
    </citation>
    <scope>NUCLEOTIDE SEQUENCE [LARGE SCALE GENOMIC DNA]</scope>
    <source>
        <strain evidence="3 4">1Y9A</strain>
    </source>
</reference>
<evidence type="ECO:0000256" key="2">
    <source>
        <dbReference type="SAM" id="MobiDB-lite"/>
    </source>
</evidence>
<dbReference type="EMBL" id="JADQDC010000004">
    <property type="protein sequence ID" value="MBF9150890.1"/>
    <property type="molecule type" value="Genomic_DNA"/>
</dbReference>
<evidence type="ECO:0000313" key="4">
    <source>
        <dbReference type="Proteomes" id="UP000600799"/>
    </source>
</evidence>
<name>A0ABS0HFT7_9SPHN</name>
<organism evidence="3 4">
    <name type="scientific">Novosphingobium jiangmenense</name>
    <dbReference type="NCBI Taxonomy" id="2791981"/>
    <lineage>
        <taxon>Bacteria</taxon>
        <taxon>Pseudomonadati</taxon>
        <taxon>Pseudomonadota</taxon>
        <taxon>Alphaproteobacteria</taxon>
        <taxon>Sphingomonadales</taxon>
        <taxon>Sphingomonadaceae</taxon>
        <taxon>Novosphingobium</taxon>
    </lineage>
</organism>
<comment type="caution">
    <text evidence="3">The sequence shown here is derived from an EMBL/GenBank/DDBJ whole genome shotgun (WGS) entry which is preliminary data.</text>
</comment>
<keyword evidence="1" id="KW-0175">Coiled coil</keyword>
<protein>
    <submittedName>
        <fullName evidence="3">Uncharacterized protein</fullName>
    </submittedName>
</protein>
<feature type="compositionally biased region" description="Polar residues" evidence="2">
    <location>
        <begin position="306"/>
        <end position="320"/>
    </location>
</feature>
<sequence>MGTHILDAFFITLGLDTRDYEKGEREINERSSRLRQDQKKTFDDIERFSRKTGESVRSLSRDVVTLGLAFMGAKSISGLIGDMMKGAASADRFGQILGMNTKQIFAWRKAMMESGGQATDGDAALSAVQRAKMSYRMGQMGAEEQGIYGMLGISGDDLLGADAGKILQKLAAARDSLDPQLYASLLQQIGLPASTVTFLMQGKKSVDELIAKYAKNSSEMENLAKEQEKLQKALTDLQTTLANDIAPPLTRFANWLNTVLGGGDAPKGPGTPDKPEMVWSLPGWMSDLLGIKRDNGGWSVPGSKAGQVSNTPPSAASGTGKTRADRNNNPGNIVDSPWTRKQAGYAGSDGRFAKFSSPEHGFAAMEKLLANYMSQGRTSISSILSKYAPSSENDVGAYARHVSQLTGFGLNDRLGREHIPMLARAMARHEGYSFRKQANVSGLMSLHRNFARNSAPRPGAGGVSINSMTINTKATDAKGIAADFKSALNRRLATAQYDQVIAP</sequence>